<proteinExistence type="inferred from homology"/>
<evidence type="ECO:0000256" key="2">
    <source>
        <dbReference type="ARBA" id="ARBA00009399"/>
    </source>
</evidence>
<comment type="similarity">
    <text evidence="2">Belongs to the GtrA family.</text>
</comment>
<feature type="transmembrane region" description="Helical" evidence="8">
    <location>
        <begin position="63"/>
        <end position="82"/>
    </location>
</feature>
<keyword evidence="5 8" id="KW-1133">Transmembrane helix</keyword>
<comment type="function">
    <text evidence="7">Involved in O antigen modification. Involved in the translocation of bactoprenol-linked glucose across the cytoplasmic membrane.</text>
</comment>
<feature type="transmembrane region" description="Helical" evidence="8">
    <location>
        <begin position="20"/>
        <end position="51"/>
    </location>
</feature>
<comment type="caution">
    <text evidence="10">The sequence shown here is derived from an EMBL/GenBank/DDBJ whole genome shotgun (WGS) entry which is preliminary data.</text>
</comment>
<reference evidence="11" key="1">
    <citation type="journal article" date="2019" name="Int. J. Syst. Evol. Microbiol.">
        <title>The Global Catalogue of Microorganisms (GCM) 10K type strain sequencing project: providing services to taxonomists for standard genome sequencing and annotation.</title>
        <authorList>
            <consortium name="The Broad Institute Genomics Platform"/>
            <consortium name="The Broad Institute Genome Sequencing Center for Infectious Disease"/>
            <person name="Wu L."/>
            <person name="Ma J."/>
        </authorList>
    </citation>
    <scope>NUCLEOTIDE SEQUENCE [LARGE SCALE GENOMIC DNA]</scope>
    <source>
        <strain evidence="11">ZS-35-S2</strain>
    </source>
</reference>
<comment type="subcellular location">
    <subcellularLocation>
        <location evidence="1">Membrane</location>
        <topology evidence="1">Multi-pass membrane protein</topology>
    </subcellularLocation>
</comment>
<dbReference type="Proteomes" id="UP001597371">
    <property type="component" value="Unassembled WGS sequence"/>
</dbReference>
<keyword evidence="6 8" id="KW-0472">Membrane</keyword>
<evidence type="ECO:0000256" key="1">
    <source>
        <dbReference type="ARBA" id="ARBA00004141"/>
    </source>
</evidence>
<dbReference type="RefSeq" id="WP_209737625.1">
    <property type="nucleotide sequence ID" value="NZ_CP072611.1"/>
</dbReference>
<protein>
    <submittedName>
        <fullName evidence="10">GtrA family protein</fullName>
    </submittedName>
</protein>
<gene>
    <name evidence="10" type="ORF">ACFSKQ_08465</name>
</gene>
<dbReference type="InterPro" id="IPR007267">
    <property type="entry name" value="GtrA_DPMS_TM"/>
</dbReference>
<feature type="transmembrane region" description="Helical" evidence="8">
    <location>
        <begin position="88"/>
        <end position="109"/>
    </location>
</feature>
<dbReference type="InterPro" id="IPR016480">
    <property type="entry name" value="Glc_translocase_bactprenl-link"/>
</dbReference>
<feature type="domain" description="GtrA/DPMS transmembrane" evidence="9">
    <location>
        <begin position="7"/>
        <end position="115"/>
    </location>
</feature>
<keyword evidence="3" id="KW-0813">Transport</keyword>
<evidence type="ECO:0000259" key="9">
    <source>
        <dbReference type="Pfam" id="PF04138"/>
    </source>
</evidence>
<evidence type="ECO:0000313" key="11">
    <source>
        <dbReference type="Proteomes" id="UP001597371"/>
    </source>
</evidence>
<dbReference type="Pfam" id="PF04138">
    <property type="entry name" value="GtrA_DPMS_TM"/>
    <property type="match status" value="1"/>
</dbReference>
<evidence type="ECO:0000256" key="8">
    <source>
        <dbReference type="SAM" id="Phobius"/>
    </source>
</evidence>
<evidence type="ECO:0000256" key="7">
    <source>
        <dbReference type="ARBA" id="ARBA00025595"/>
    </source>
</evidence>
<keyword evidence="4 8" id="KW-0812">Transmembrane</keyword>
<dbReference type="PIRSF" id="PIRSF006298">
    <property type="entry name" value="GtrA_prd"/>
    <property type="match status" value="1"/>
</dbReference>
<dbReference type="PANTHER" id="PTHR38459:SF1">
    <property type="entry name" value="PROPHAGE BACTOPRENOL-LINKED GLUCOSE TRANSLOCASE HOMOLOG"/>
    <property type="match status" value="1"/>
</dbReference>
<name>A0ABW5CKR2_9HYPH</name>
<dbReference type="EMBL" id="JBHUIJ010000009">
    <property type="protein sequence ID" value="MFD2237496.1"/>
    <property type="molecule type" value="Genomic_DNA"/>
</dbReference>
<evidence type="ECO:0000256" key="6">
    <source>
        <dbReference type="ARBA" id="ARBA00023136"/>
    </source>
</evidence>
<evidence type="ECO:0000313" key="10">
    <source>
        <dbReference type="EMBL" id="MFD2237496.1"/>
    </source>
</evidence>
<accession>A0ABW5CKR2</accession>
<sequence length="119" mass="13101">MFGLFSRYLSVGVVNTALHWLVFALLLAAGATQALANFLAFCVAVTFSFFANARWTFRSAATPWRYVLYVCFMGALAALVGWGADRAMLHPVMTLVAFSLVSLLCGFAYSRLIVFKVSR</sequence>
<keyword evidence="11" id="KW-1185">Reference proteome</keyword>
<dbReference type="PANTHER" id="PTHR38459">
    <property type="entry name" value="PROPHAGE BACTOPRENOL-LINKED GLUCOSE TRANSLOCASE HOMOLOG"/>
    <property type="match status" value="1"/>
</dbReference>
<organism evidence="10 11">
    <name type="scientific">Aureimonas populi</name>
    <dbReference type="NCBI Taxonomy" id="1701758"/>
    <lineage>
        <taxon>Bacteria</taxon>
        <taxon>Pseudomonadati</taxon>
        <taxon>Pseudomonadota</taxon>
        <taxon>Alphaproteobacteria</taxon>
        <taxon>Hyphomicrobiales</taxon>
        <taxon>Aurantimonadaceae</taxon>
        <taxon>Aureimonas</taxon>
    </lineage>
</organism>
<evidence type="ECO:0000256" key="3">
    <source>
        <dbReference type="ARBA" id="ARBA00022448"/>
    </source>
</evidence>
<dbReference type="InterPro" id="IPR051401">
    <property type="entry name" value="GtrA_CellWall_Glycosyl"/>
</dbReference>
<evidence type="ECO:0000256" key="5">
    <source>
        <dbReference type="ARBA" id="ARBA00022989"/>
    </source>
</evidence>
<evidence type="ECO:0000256" key="4">
    <source>
        <dbReference type="ARBA" id="ARBA00022692"/>
    </source>
</evidence>